<feature type="transmembrane region" description="Helical" evidence="6">
    <location>
        <begin position="48"/>
        <end position="66"/>
    </location>
</feature>
<reference evidence="9" key="1">
    <citation type="journal article" date="2012" name="Nature">
        <title>The oyster genome reveals stress adaptation and complexity of shell formation.</title>
        <authorList>
            <person name="Zhang G."/>
            <person name="Fang X."/>
            <person name="Guo X."/>
            <person name="Li L."/>
            <person name="Luo R."/>
            <person name="Xu F."/>
            <person name="Yang P."/>
            <person name="Zhang L."/>
            <person name="Wang X."/>
            <person name="Qi H."/>
            <person name="Xiong Z."/>
            <person name="Que H."/>
            <person name="Xie Y."/>
            <person name="Holland P.W."/>
            <person name="Paps J."/>
            <person name="Zhu Y."/>
            <person name="Wu F."/>
            <person name="Chen Y."/>
            <person name="Wang J."/>
            <person name="Peng C."/>
            <person name="Meng J."/>
            <person name="Yang L."/>
            <person name="Liu J."/>
            <person name="Wen B."/>
            <person name="Zhang N."/>
            <person name="Huang Z."/>
            <person name="Zhu Q."/>
            <person name="Feng Y."/>
            <person name="Mount A."/>
            <person name="Hedgecock D."/>
            <person name="Xu Z."/>
            <person name="Liu Y."/>
            <person name="Domazet-Loso T."/>
            <person name="Du Y."/>
            <person name="Sun X."/>
            <person name="Zhang S."/>
            <person name="Liu B."/>
            <person name="Cheng P."/>
            <person name="Jiang X."/>
            <person name="Li J."/>
            <person name="Fan D."/>
            <person name="Wang W."/>
            <person name="Fu W."/>
            <person name="Wang T."/>
            <person name="Wang B."/>
            <person name="Zhang J."/>
            <person name="Peng Z."/>
            <person name="Li Y."/>
            <person name="Li N."/>
            <person name="Wang J."/>
            <person name="Chen M."/>
            <person name="He Y."/>
            <person name="Tan F."/>
            <person name="Song X."/>
            <person name="Zheng Q."/>
            <person name="Huang R."/>
            <person name="Yang H."/>
            <person name="Du X."/>
            <person name="Chen L."/>
            <person name="Yang M."/>
            <person name="Gaffney P.M."/>
            <person name="Wang S."/>
            <person name="Luo L."/>
            <person name="She Z."/>
            <person name="Ming Y."/>
            <person name="Huang W."/>
            <person name="Zhang S."/>
            <person name="Huang B."/>
            <person name="Zhang Y."/>
            <person name="Qu T."/>
            <person name="Ni P."/>
            <person name="Miao G."/>
            <person name="Wang J."/>
            <person name="Wang Q."/>
            <person name="Steinberg C.E."/>
            <person name="Wang H."/>
            <person name="Li N."/>
            <person name="Qian L."/>
            <person name="Zhang G."/>
            <person name="Li Y."/>
            <person name="Yang H."/>
            <person name="Liu X."/>
            <person name="Wang J."/>
            <person name="Yin Y."/>
            <person name="Wang J."/>
        </authorList>
    </citation>
    <scope>NUCLEOTIDE SEQUENCE [LARGE SCALE GENOMIC DNA]</scope>
    <source>
        <strain evidence="9">05x7-T-G4-1.051#20</strain>
    </source>
</reference>
<dbReference type="Pfam" id="PF26039">
    <property type="entry name" value="Dcst2"/>
    <property type="match status" value="1"/>
</dbReference>
<feature type="region of interest" description="Disordered" evidence="5">
    <location>
        <begin position="760"/>
        <end position="831"/>
    </location>
</feature>
<dbReference type="InParanoid" id="K1QJI1"/>
<dbReference type="AlphaFoldDB" id="K1QJI1"/>
<comment type="subcellular location">
    <subcellularLocation>
        <location evidence="1">Membrane</location>
        <topology evidence="1">Multi-pass membrane protein</topology>
    </subcellularLocation>
</comment>
<dbReference type="Pfam" id="PF07782">
    <property type="entry name" value="DC_STAMP"/>
    <property type="match status" value="1"/>
</dbReference>
<dbReference type="InterPro" id="IPR012858">
    <property type="entry name" value="DC_STAMP-like"/>
</dbReference>
<feature type="domain" description="Dendritic cell-specific transmembrane protein-like" evidence="7">
    <location>
        <begin position="371"/>
        <end position="561"/>
    </location>
</feature>
<dbReference type="PANTHER" id="PTHR21041">
    <property type="entry name" value="DENDRITIC CELL-SPECIFIC TRANSMEMBRANE PROTEIN"/>
    <property type="match status" value="1"/>
</dbReference>
<feature type="transmembrane region" description="Helical" evidence="6">
    <location>
        <begin position="20"/>
        <end position="41"/>
    </location>
</feature>
<keyword evidence="3 6" id="KW-1133">Transmembrane helix</keyword>
<keyword evidence="4 6" id="KW-0472">Membrane</keyword>
<proteinExistence type="predicted"/>
<protein>
    <submittedName>
        <fullName evidence="9">DC-STAMP domain-containing protein 2</fullName>
    </submittedName>
</protein>
<evidence type="ECO:0000256" key="4">
    <source>
        <dbReference type="ARBA" id="ARBA00023136"/>
    </source>
</evidence>
<feature type="transmembrane region" description="Helical" evidence="6">
    <location>
        <begin position="517"/>
        <end position="538"/>
    </location>
</feature>
<evidence type="ECO:0000256" key="2">
    <source>
        <dbReference type="ARBA" id="ARBA00022692"/>
    </source>
</evidence>
<dbReference type="PANTHER" id="PTHR21041:SF17">
    <property type="entry name" value="E3 UBIQUITIN-PROTEIN LIGASE DCST1"/>
    <property type="match status" value="1"/>
</dbReference>
<accession>K1QJI1</accession>
<keyword evidence="2 6" id="KW-0812">Transmembrane</keyword>
<evidence type="ECO:0000256" key="5">
    <source>
        <dbReference type="SAM" id="MobiDB-lite"/>
    </source>
</evidence>
<feature type="non-terminal residue" evidence="9">
    <location>
        <position position="1"/>
    </location>
</feature>
<dbReference type="InterPro" id="IPR058842">
    <property type="entry name" value="DCST1_C"/>
</dbReference>
<feature type="compositionally biased region" description="Basic and acidic residues" evidence="5">
    <location>
        <begin position="786"/>
        <end position="811"/>
    </location>
</feature>
<dbReference type="Pfam" id="PF26037">
    <property type="entry name" value="zf-RING_DCST1_C"/>
    <property type="match status" value="1"/>
</dbReference>
<dbReference type="InterPro" id="IPR051856">
    <property type="entry name" value="CSR-E3_Ligase_Protein"/>
</dbReference>
<feature type="transmembrane region" description="Helical" evidence="6">
    <location>
        <begin position="334"/>
        <end position="356"/>
    </location>
</feature>
<feature type="transmembrane region" description="Helical" evidence="6">
    <location>
        <begin position="429"/>
        <end position="450"/>
    </location>
</feature>
<evidence type="ECO:0000256" key="3">
    <source>
        <dbReference type="ARBA" id="ARBA00022989"/>
    </source>
</evidence>
<evidence type="ECO:0000256" key="1">
    <source>
        <dbReference type="ARBA" id="ARBA00004141"/>
    </source>
</evidence>
<evidence type="ECO:0000313" key="9">
    <source>
        <dbReference type="EMBL" id="EKC36912.1"/>
    </source>
</evidence>
<feature type="domain" description="E3 ubiquitin-protein ligase DCST1-like C-terminal" evidence="8">
    <location>
        <begin position="609"/>
        <end position="653"/>
    </location>
</feature>
<dbReference type="EMBL" id="JH818091">
    <property type="protein sequence ID" value="EKC36912.1"/>
    <property type="molecule type" value="Genomic_DNA"/>
</dbReference>
<gene>
    <name evidence="9" type="ORF">CGI_10027105</name>
</gene>
<dbReference type="GO" id="GO:0016020">
    <property type="term" value="C:membrane"/>
    <property type="evidence" value="ECO:0007669"/>
    <property type="project" value="UniProtKB-SubCell"/>
</dbReference>
<evidence type="ECO:0000259" key="8">
    <source>
        <dbReference type="Pfam" id="PF26037"/>
    </source>
</evidence>
<sequence length="831" mass="93906">LWYFYGIEFLLSVYIAGPMALLLLIGMSLSVACRCIICILVPELLGKYGRWVLYSLLLAALVSGPVSNISTNMERMSNSMSCSEEVIKIENKIKLVAKVIETAMKPITNAIAATASGVKDAANYLKKAADDCKNMFNSAYNSCTNFFSNAYKKCKSAIDKIPVVGSLRRKRNSEGKIVFIQDVFIQWNEMEDEKHRQLWETQAEEILEETLNEYLTLYPNQKLPVQPRLKEKYLNMTVRRFRRGAVSAICEVVNVGGAFCAPLKLTSGICTPLETISDALDFIGSGLNALYETIKNAFYFNIIKKWYLIGLNDVSKTAAAMVAEIASYFSFHSYIIYTSLSFLTKWTSLLLILMLLQSALYLQHYLSQIDFDNNYISLNFRRFDRDCRRLGKPSALPLQKNETSQYISTATIALNGTEIKKSILSILQLLLNIIFYAVVVFFDYVFYYVVYLVHTYGNVYIDFSGSINIYFAITGNGWIANLLQGLISGINIKDNYYTQYNVTKCLPNPSYPDTNNFYLLLALNGGVLATILLQSYCYRLKRALCGLFYKTREEERIRYLHNKILHHRKFKLQKMKFRLKNSKQERDAHQTLAKMPLIGKIFHDKSHKRSCLHCGVLDDDAPHFYTCSRTSCYADYCENCFNEMGKQCLLCSKKDHWPNQGELWEGISPDLPFSSSFENKHESEARIDTSDKLPLLHGTEGNDLTFQGLNNLAFSGEPQAAHPGSSLGLVSKLTGHNPPTLTGKTSSTLAAVLHPESLSTFSESASSDQEKSTHKTHLNVDTGSRLTHEGHTEVPLHETNRSLKSNEESPKKMNVASKSHQDSHHMATAKK</sequence>
<dbReference type="HOGENOM" id="CLU_341492_0_0_1"/>
<evidence type="ECO:0000259" key="7">
    <source>
        <dbReference type="Pfam" id="PF07782"/>
    </source>
</evidence>
<name>K1QJI1_MAGGI</name>
<organism evidence="9">
    <name type="scientific">Magallana gigas</name>
    <name type="common">Pacific oyster</name>
    <name type="synonym">Crassostrea gigas</name>
    <dbReference type="NCBI Taxonomy" id="29159"/>
    <lineage>
        <taxon>Eukaryota</taxon>
        <taxon>Metazoa</taxon>
        <taxon>Spiralia</taxon>
        <taxon>Lophotrochozoa</taxon>
        <taxon>Mollusca</taxon>
        <taxon>Bivalvia</taxon>
        <taxon>Autobranchia</taxon>
        <taxon>Pteriomorphia</taxon>
        <taxon>Ostreida</taxon>
        <taxon>Ostreoidea</taxon>
        <taxon>Ostreidae</taxon>
        <taxon>Magallana</taxon>
    </lineage>
</organism>
<evidence type="ECO:0000256" key="6">
    <source>
        <dbReference type="SAM" id="Phobius"/>
    </source>
</evidence>